<keyword evidence="1" id="KW-0732">Signal</keyword>
<reference evidence="3" key="2">
    <citation type="submission" date="2015-01" db="EMBL/GenBank/DDBJ databases">
        <title>Evolutionary Origins and Diversification of the Mycorrhizal Mutualists.</title>
        <authorList>
            <consortium name="DOE Joint Genome Institute"/>
            <consortium name="Mycorrhizal Genomics Consortium"/>
            <person name="Kohler A."/>
            <person name="Kuo A."/>
            <person name="Nagy L.G."/>
            <person name="Floudas D."/>
            <person name="Copeland A."/>
            <person name="Barry K.W."/>
            <person name="Cichocki N."/>
            <person name="Veneault-Fourrey C."/>
            <person name="LaButti K."/>
            <person name="Lindquist E.A."/>
            <person name="Lipzen A."/>
            <person name="Lundell T."/>
            <person name="Morin E."/>
            <person name="Murat C."/>
            <person name="Riley R."/>
            <person name="Ohm R."/>
            <person name="Sun H."/>
            <person name="Tunlid A."/>
            <person name="Henrissat B."/>
            <person name="Grigoriev I.V."/>
            <person name="Hibbett D.S."/>
            <person name="Martin F."/>
        </authorList>
    </citation>
    <scope>NUCLEOTIDE SEQUENCE [LARGE SCALE GENOMIC DNA]</scope>
    <source>
        <strain evidence="3">Foug A</strain>
    </source>
</reference>
<sequence length="99" mass="10836">MRGVTVSLIQYLHKISVLVPSLLYLVQSDYTRAGQGAQTNTIVNGLGAIFDAEIFQITSDLLDMGECSITSRVSHSCPDSSCSLQPRYLFVSSKKTLHL</sequence>
<evidence type="ECO:0000313" key="3">
    <source>
        <dbReference type="Proteomes" id="UP000053989"/>
    </source>
</evidence>
<feature type="chain" id="PRO_5002163838" evidence="1">
    <location>
        <begin position="29"/>
        <end position="99"/>
    </location>
</feature>
<dbReference type="InParanoid" id="A0A0C3DYJ4"/>
<dbReference type="EMBL" id="KN822054">
    <property type="protein sequence ID" value="KIM61289.1"/>
    <property type="molecule type" value="Genomic_DNA"/>
</dbReference>
<organism evidence="2 3">
    <name type="scientific">Scleroderma citrinum Foug A</name>
    <dbReference type="NCBI Taxonomy" id="1036808"/>
    <lineage>
        <taxon>Eukaryota</taxon>
        <taxon>Fungi</taxon>
        <taxon>Dikarya</taxon>
        <taxon>Basidiomycota</taxon>
        <taxon>Agaricomycotina</taxon>
        <taxon>Agaricomycetes</taxon>
        <taxon>Agaricomycetidae</taxon>
        <taxon>Boletales</taxon>
        <taxon>Sclerodermatineae</taxon>
        <taxon>Sclerodermataceae</taxon>
        <taxon>Scleroderma</taxon>
    </lineage>
</organism>
<feature type="signal peptide" evidence="1">
    <location>
        <begin position="1"/>
        <end position="28"/>
    </location>
</feature>
<reference evidence="2 3" key="1">
    <citation type="submission" date="2014-04" db="EMBL/GenBank/DDBJ databases">
        <authorList>
            <consortium name="DOE Joint Genome Institute"/>
            <person name="Kuo A."/>
            <person name="Kohler A."/>
            <person name="Nagy L.G."/>
            <person name="Floudas D."/>
            <person name="Copeland A."/>
            <person name="Barry K.W."/>
            <person name="Cichocki N."/>
            <person name="Veneault-Fourrey C."/>
            <person name="LaButti K."/>
            <person name="Lindquist E.A."/>
            <person name="Lipzen A."/>
            <person name="Lundell T."/>
            <person name="Morin E."/>
            <person name="Murat C."/>
            <person name="Sun H."/>
            <person name="Tunlid A."/>
            <person name="Henrissat B."/>
            <person name="Grigoriev I.V."/>
            <person name="Hibbett D.S."/>
            <person name="Martin F."/>
            <person name="Nordberg H.P."/>
            <person name="Cantor M.N."/>
            <person name="Hua S.X."/>
        </authorList>
    </citation>
    <scope>NUCLEOTIDE SEQUENCE [LARGE SCALE GENOMIC DNA]</scope>
    <source>
        <strain evidence="2 3">Foug A</strain>
    </source>
</reference>
<dbReference type="AlphaFoldDB" id="A0A0C3DYJ4"/>
<accession>A0A0C3DYJ4</accession>
<keyword evidence="3" id="KW-1185">Reference proteome</keyword>
<gene>
    <name evidence="2" type="ORF">SCLCIDRAFT_914212</name>
</gene>
<dbReference type="HOGENOM" id="CLU_2321737_0_0_1"/>
<name>A0A0C3DYJ4_9AGAM</name>
<protein>
    <submittedName>
        <fullName evidence="2">Uncharacterized protein</fullName>
    </submittedName>
</protein>
<dbReference type="Proteomes" id="UP000053989">
    <property type="component" value="Unassembled WGS sequence"/>
</dbReference>
<evidence type="ECO:0000256" key="1">
    <source>
        <dbReference type="SAM" id="SignalP"/>
    </source>
</evidence>
<evidence type="ECO:0000313" key="2">
    <source>
        <dbReference type="EMBL" id="KIM61289.1"/>
    </source>
</evidence>
<proteinExistence type="predicted"/>